<protein>
    <submittedName>
        <fullName evidence="2">Oxidoreductase</fullName>
    </submittedName>
</protein>
<feature type="transmembrane region" description="Helical" evidence="1">
    <location>
        <begin position="482"/>
        <end position="506"/>
    </location>
</feature>
<evidence type="ECO:0000313" key="3">
    <source>
        <dbReference type="Proteomes" id="UP001551482"/>
    </source>
</evidence>
<dbReference type="Proteomes" id="UP001551482">
    <property type="component" value="Unassembled WGS sequence"/>
</dbReference>
<comment type="caution">
    <text evidence="2">The sequence shown here is derived from an EMBL/GenBank/DDBJ whole genome shotgun (WGS) entry which is preliminary data.</text>
</comment>
<evidence type="ECO:0000313" key="2">
    <source>
        <dbReference type="EMBL" id="MEU8134467.1"/>
    </source>
</evidence>
<dbReference type="RefSeq" id="WP_358353139.1">
    <property type="nucleotide sequence ID" value="NZ_JBEZFP010000027.1"/>
</dbReference>
<keyword evidence="3" id="KW-1185">Reference proteome</keyword>
<keyword evidence="1" id="KW-0472">Membrane</keyword>
<gene>
    <name evidence="2" type="ORF">AB0C36_13250</name>
</gene>
<evidence type="ECO:0000256" key="1">
    <source>
        <dbReference type="SAM" id="Phobius"/>
    </source>
</evidence>
<feature type="transmembrane region" description="Helical" evidence="1">
    <location>
        <begin position="421"/>
        <end position="438"/>
    </location>
</feature>
<proteinExistence type="predicted"/>
<reference evidence="2 3" key="1">
    <citation type="submission" date="2024-06" db="EMBL/GenBank/DDBJ databases">
        <title>The Natural Products Discovery Center: Release of the First 8490 Sequenced Strains for Exploring Actinobacteria Biosynthetic Diversity.</title>
        <authorList>
            <person name="Kalkreuter E."/>
            <person name="Kautsar S.A."/>
            <person name="Yang D."/>
            <person name="Bader C.D."/>
            <person name="Teijaro C.N."/>
            <person name="Fluegel L."/>
            <person name="Davis C.M."/>
            <person name="Simpson J.R."/>
            <person name="Lauterbach L."/>
            <person name="Steele A.D."/>
            <person name="Gui C."/>
            <person name="Meng S."/>
            <person name="Li G."/>
            <person name="Viehrig K."/>
            <person name="Ye F."/>
            <person name="Su P."/>
            <person name="Kiefer A.F."/>
            <person name="Nichols A."/>
            <person name="Cepeda A.J."/>
            <person name="Yan W."/>
            <person name="Fan B."/>
            <person name="Jiang Y."/>
            <person name="Adhikari A."/>
            <person name="Zheng C.-J."/>
            <person name="Schuster L."/>
            <person name="Cowan T.M."/>
            <person name="Smanski M.J."/>
            <person name="Chevrette M.G."/>
            <person name="De Carvalho L.P.S."/>
            <person name="Shen B."/>
        </authorList>
    </citation>
    <scope>NUCLEOTIDE SEQUENCE [LARGE SCALE GENOMIC DNA]</scope>
    <source>
        <strain evidence="2 3">NPDC048946</strain>
    </source>
</reference>
<name>A0ABV3DGX3_9ACTN</name>
<feature type="transmembrane region" description="Helical" evidence="1">
    <location>
        <begin position="450"/>
        <end position="470"/>
    </location>
</feature>
<keyword evidence="1" id="KW-1133">Transmembrane helix</keyword>
<dbReference type="EMBL" id="JBEZFP010000027">
    <property type="protein sequence ID" value="MEU8134467.1"/>
    <property type="molecule type" value="Genomic_DNA"/>
</dbReference>
<sequence>MTPNDLSAAERQVWEAYRSGEECVFGAVAGPTSSDWPLPDADMGDDWGAERTVRAEVLARLLLGEAEPVPGRTPALEVIGARITGPLNLRGARVDAYVDLRGCRFDDRVILNDANTGTIRFIGCTIDAVRARRVRVDGDLCLSTCRIREGVILTDAQIATDLVLHGSRLTAMRDGRSLGADGVNVSGDLSAHGPFHAFGTVSLRSARIGGRATFYRAHIDAEPGVNARGHRHLAFDGAGMYVEQTLHFSDNFTATGSIRINDARFGDALVIDQAEILRDPAEELFLWRVTARTLSLVLVPDPQGDIRLSGAQLGALTDTPDTWPGAGRVSIGGMTYTVLRSTSPMTLRQRLRWLANATPEYEPQPYEQLAAAYRASGQDEEARYVLLAKQRRNRETLRLPGRIWGYLQDAAIGYGYRPARALAWLAALIALGTIAFAIDRPTPVKADEAPHWNAFFYTVDLLIPVVTVGQEAAWNPGGWAQWLAYTLVLLGWALAGAAAAGATRVLNRP</sequence>
<accession>A0ABV3DGX3</accession>
<keyword evidence="1" id="KW-0812">Transmembrane</keyword>
<organism evidence="2 3">
    <name type="scientific">Streptodolium elevatio</name>
    <dbReference type="NCBI Taxonomy" id="3157996"/>
    <lineage>
        <taxon>Bacteria</taxon>
        <taxon>Bacillati</taxon>
        <taxon>Actinomycetota</taxon>
        <taxon>Actinomycetes</taxon>
        <taxon>Kitasatosporales</taxon>
        <taxon>Streptomycetaceae</taxon>
        <taxon>Streptodolium</taxon>
    </lineage>
</organism>